<dbReference type="Pfam" id="PF01513">
    <property type="entry name" value="NAD_kinase"/>
    <property type="match status" value="1"/>
</dbReference>
<dbReference type="OrthoDB" id="24581at2759"/>
<dbReference type="InterPro" id="IPR002504">
    <property type="entry name" value="NADK"/>
</dbReference>
<dbReference type="InterPro" id="IPR017437">
    <property type="entry name" value="ATP-NAD_kinase_PpnK-typ_C"/>
</dbReference>
<name>C1MMX0_MICPC</name>
<comment type="similarity">
    <text evidence="1">Belongs to the NAD kinase family.</text>
</comment>
<evidence type="ECO:0000256" key="2">
    <source>
        <dbReference type="ARBA" id="ARBA00022679"/>
    </source>
</evidence>
<dbReference type="EMBL" id="GG663737">
    <property type="protein sequence ID" value="EEH59127.1"/>
    <property type="molecule type" value="Genomic_DNA"/>
</dbReference>
<dbReference type="AlphaFoldDB" id="C1MMX0"/>
<dbReference type="GO" id="GO:0019674">
    <property type="term" value="P:NAD+ metabolic process"/>
    <property type="evidence" value="ECO:0007669"/>
    <property type="project" value="InterPro"/>
</dbReference>
<dbReference type="SUPFAM" id="SSF111331">
    <property type="entry name" value="NAD kinase/diacylglycerol kinase-like"/>
    <property type="match status" value="1"/>
</dbReference>
<dbReference type="eggNOG" id="KOG2178">
    <property type="taxonomic scope" value="Eukaryota"/>
</dbReference>
<dbReference type="GO" id="GO:0006741">
    <property type="term" value="P:NADP+ biosynthetic process"/>
    <property type="evidence" value="ECO:0007669"/>
    <property type="project" value="InterPro"/>
</dbReference>
<evidence type="ECO:0000256" key="7">
    <source>
        <dbReference type="ARBA" id="ARBA00023027"/>
    </source>
</evidence>
<sequence length="310" mass="34110">MPHSQFSWTSPPKNALVVKKPNDVQTTEMMPRVVDMLARNDVEAWVEPAVHWETGLGKTWAQDDDPRLDGVIDFIVCLGGDGTILWVLNLFPKSVPPVVSFGMGSLGFLTSFSRESIPRVVDDVVKGDFVFTLRSRLVAHVVKADGSEERRRHIVLNEVVIDRGANSTLIDLDVNIDGNPMTKVLADGVMISTPTGSTAYSLAAGGSMVHPGVSGVLFVPICPHTLSFRPLVLPDSVVLTIRVPESARVEPYASFDGKEQRCLKRGESLVVRGWRYPVPSICNSGESVDWFRAVKESLLWNVRGSMQKPY</sequence>
<dbReference type="InterPro" id="IPR017438">
    <property type="entry name" value="ATP-NAD_kinase_N"/>
</dbReference>
<evidence type="ECO:0000313" key="9">
    <source>
        <dbReference type="Proteomes" id="UP000001876"/>
    </source>
</evidence>
<keyword evidence="7" id="KW-0520">NAD</keyword>
<dbReference type="Gene3D" id="2.60.200.30">
    <property type="entry name" value="Probable inorganic polyphosphate/atp-NAD kinase, domain 2"/>
    <property type="match status" value="1"/>
</dbReference>
<organism evidence="9">
    <name type="scientific">Micromonas pusilla (strain CCMP1545)</name>
    <name type="common">Picoplanktonic green alga</name>
    <dbReference type="NCBI Taxonomy" id="564608"/>
    <lineage>
        <taxon>Eukaryota</taxon>
        <taxon>Viridiplantae</taxon>
        <taxon>Chlorophyta</taxon>
        <taxon>Mamiellophyceae</taxon>
        <taxon>Mamiellales</taxon>
        <taxon>Mamiellaceae</taxon>
        <taxon>Micromonas</taxon>
    </lineage>
</organism>
<dbReference type="InterPro" id="IPR016064">
    <property type="entry name" value="NAD/diacylglycerol_kinase_sf"/>
</dbReference>
<dbReference type="STRING" id="564608.C1MMX0"/>
<reference evidence="8 9" key="1">
    <citation type="journal article" date="2009" name="Science">
        <title>Green evolution and dynamic adaptations revealed by genomes of the marine picoeukaryotes Micromonas.</title>
        <authorList>
            <person name="Worden A.Z."/>
            <person name="Lee J.H."/>
            <person name="Mock T."/>
            <person name="Rouze P."/>
            <person name="Simmons M.P."/>
            <person name="Aerts A.L."/>
            <person name="Allen A.E."/>
            <person name="Cuvelier M.L."/>
            <person name="Derelle E."/>
            <person name="Everett M.V."/>
            <person name="Foulon E."/>
            <person name="Grimwood J."/>
            <person name="Gundlach H."/>
            <person name="Henrissat B."/>
            <person name="Napoli C."/>
            <person name="McDonald S.M."/>
            <person name="Parker M.S."/>
            <person name="Rombauts S."/>
            <person name="Salamov A."/>
            <person name="Von Dassow P."/>
            <person name="Badger J.H."/>
            <person name="Coutinho P.M."/>
            <person name="Demir E."/>
            <person name="Dubchak I."/>
            <person name="Gentemann C."/>
            <person name="Eikrem W."/>
            <person name="Gready J.E."/>
            <person name="John U."/>
            <person name="Lanier W."/>
            <person name="Lindquist E.A."/>
            <person name="Lucas S."/>
            <person name="Mayer K.F."/>
            <person name="Moreau H."/>
            <person name="Not F."/>
            <person name="Otillar R."/>
            <person name="Panaud O."/>
            <person name="Pangilinan J."/>
            <person name="Paulsen I."/>
            <person name="Piegu B."/>
            <person name="Poliakov A."/>
            <person name="Robbens S."/>
            <person name="Schmutz J."/>
            <person name="Toulza E."/>
            <person name="Wyss T."/>
            <person name="Zelensky A."/>
            <person name="Zhou K."/>
            <person name="Armbrust E.V."/>
            <person name="Bhattacharya D."/>
            <person name="Goodenough U.W."/>
            <person name="Van de Peer Y."/>
            <person name="Grigoriev I.V."/>
        </authorList>
    </citation>
    <scope>NUCLEOTIDE SEQUENCE [LARGE SCALE GENOMIC DNA]</scope>
    <source>
        <strain evidence="8 9">CCMP1545</strain>
    </source>
</reference>
<keyword evidence="3" id="KW-0547">Nucleotide-binding</keyword>
<keyword evidence="9" id="KW-1185">Reference proteome</keyword>
<protein>
    <submittedName>
        <fullName evidence="8">Predicted protein</fullName>
    </submittedName>
</protein>
<dbReference type="PANTHER" id="PTHR20275:SF0">
    <property type="entry name" value="NAD KINASE"/>
    <property type="match status" value="1"/>
</dbReference>
<dbReference type="Gene3D" id="3.40.50.10330">
    <property type="entry name" value="Probable inorganic polyphosphate/atp-NAD kinase, domain 1"/>
    <property type="match status" value="1"/>
</dbReference>
<evidence type="ECO:0000256" key="5">
    <source>
        <dbReference type="ARBA" id="ARBA00022840"/>
    </source>
</evidence>
<dbReference type="FunFam" id="2.60.200.30:FF:000009">
    <property type="entry name" value="Poly(P)/ATP NAD kinase"/>
    <property type="match status" value="1"/>
</dbReference>
<keyword evidence="4" id="KW-0418">Kinase</keyword>
<keyword evidence="5" id="KW-0067">ATP-binding</keyword>
<dbReference type="Proteomes" id="UP000001876">
    <property type="component" value="Unassembled WGS sequence"/>
</dbReference>
<dbReference type="HAMAP" id="MF_00361">
    <property type="entry name" value="NAD_kinase"/>
    <property type="match status" value="1"/>
</dbReference>
<dbReference type="Pfam" id="PF20143">
    <property type="entry name" value="NAD_kinase_C"/>
    <property type="match status" value="1"/>
</dbReference>
<evidence type="ECO:0000256" key="6">
    <source>
        <dbReference type="ARBA" id="ARBA00022857"/>
    </source>
</evidence>
<dbReference type="PANTHER" id="PTHR20275">
    <property type="entry name" value="NAD KINASE"/>
    <property type="match status" value="1"/>
</dbReference>
<evidence type="ECO:0000256" key="4">
    <source>
        <dbReference type="ARBA" id="ARBA00022777"/>
    </source>
</evidence>
<dbReference type="RefSeq" id="XP_003057482.1">
    <property type="nucleotide sequence ID" value="XM_003057436.1"/>
</dbReference>
<evidence type="ECO:0000256" key="1">
    <source>
        <dbReference type="ARBA" id="ARBA00010995"/>
    </source>
</evidence>
<dbReference type="GO" id="GO:0005524">
    <property type="term" value="F:ATP binding"/>
    <property type="evidence" value="ECO:0007669"/>
    <property type="project" value="UniProtKB-KW"/>
</dbReference>
<evidence type="ECO:0000313" key="8">
    <source>
        <dbReference type="EMBL" id="EEH59127.1"/>
    </source>
</evidence>
<dbReference type="GeneID" id="9682921"/>
<proteinExistence type="inferred from homology"/>
<gene>
    <name evidence="8" type="ORF">MICPUCDRAFT_15655</name>
</gene>
<keyword evidence="2" id="KW-0808">Transferase</keyword>
<accession>C1MMX0</accession>
<keyword evidence="6" id="KW-0521">NADP</keyword>
<dbReference type="KEGG" id="mpp:MICPUCDRAFT_15655"/>
<dbReference type="OMA" id="QYLCNID"/>
<evidence type="ECO:0000256" key="3">
    <source>
        <dbReference type="ARBA" id="ARBA00022741"/>
    </source>
</evidence>
<dbReference type="GO" id="GO:0003951">
    <property type="term" value="F:NAD+ kinase activity"/>
    <property type="evidence" value="ECO:0007669"/>
    <property type="project" value="InterPro"/>
</dbReference>